<feature type="repeat" description="PPR" evidence="2">
    <location>
        <begin position="173"/>
        <end position="207"/>
    </location>
</feature>
<dbReference type="Pfam" id="PF12854">
    <property type="entry name" value="PPR_1"/>
    <property type="match status" value="1"/>
</dbReference>
<dbReference type="AlphaFoldDB" id="A0ABD1UH15"/>
<organism evidence="3 4">
    <name type="scientific">Abeliophyllum distichum</name>
    <dbReference type="NCBI Taxonomy" id="126358"/>
    <lineage>
        <taxon>Eukaryota</taxon>
        <taxon>Viridiplantae</taxon>
        <taxon>Streptophyta</taxon>
        <taxon>Embryophyta</taxon>
        <taxon>Tracheophyta</taxon>
        <taxon>Spermatophyta</taxon>
        <taxon>Magnoliopsida</taxon>
        <taxon>eudicotyledons</taxon>
        <taxon>Gunneridae</taxon>
        <taxon>Pentapetalae</taxon>
        <taxon>asterids</taxon>
        <taxon>lamiids</taxon>
        <taxon>Lamiales</taxon>
        <taxon>Oleaceae</taxon>
        <taxon>Forsythieae</taxon>
        <taxon>Abeliophyllum</taxon>
    </lineage>
</organism>
<dbReference type="FunFam" id="1.25.40.10:FF:000351">
    <property type="entry name" value="Pentatricopeptide repeat-containing protein"/>
    <property type="match status" value="1"/>
</dbReference>
<dbReference type="EMBL" id="JBFOLK010000003">
    <property type="protein sequence ID" value="KAL2524306.1"/>
    <property type="molecule type" value="Genomic_DNA"/>
</dbReference>
<reference evidence="4" key="1">
    <citation type="submission" date="2024-07" db="EMBL/GenBank/DDBJ databases">
        <title>Two chromosome-level genome assemblies of Korean endemic species Abeliophyllum distichum and Forsythia ovata (Oleaceae).</title>
        <authorList>
            <person name="Jang H."/>
        </authorList>
    </citation>
    <scope>NUCLEOTIDE SEQUENCE [LARGE SCALE GENOMIC DNA]</scope>
</reference>
<evidence type="ECO:0000256" key="2">
    <source>
        <dbReference type="PROSITE-ProRule" id="PRU00708"/>
    </source>
</evidence>
<dbReference type="InterPro" id="IPR011990">
    <property type="entry name" value="TPR-like_helical_dom_sf"/>
</dbReference>
<dbReference type="FunFam" id="1.25.40.10:FF:000090">
    <property type="entry name" value="Pentatricopeptide repeat-containing protein, chloroplastic"/>
    <property type="match status" value="1"/>
</dbReference>
<dbReference type="NCBIfam" id="TIGR00756">
    <property type="entry name" value="PPR"/>
    <property type="match status" value="8"/>
</dbReference>
<dbReference type="Pfam" id="PF13041">
    <property type="entry name" value="PPR_2"/>
    <property type="match status" value="3"/>
</dbReference>
<dbReference type="Pfam" id="PF20431">
    <property type="entry name" value="E_motif"/>
    <property type="match status" value="1"/>
</dbReference>
<keyword evidence="1" id="KW-0677">Repeat</keyword>
<dbReference type="PANTHER" id="PTHR47926:SF468">
    <property type="entry name" value="PENTATRICOPEPTIDE REPEAT-CONTAINING PROTEIN"/>
    <property type="match status" value="1"/>
</dbReference>
<dbReference type="Proteomes" id="UP001604336">
    <property type="component" value="Unassembled WGS sequence"/>
</dbReference>
<evidence type="ECO:0000313" key="4">
    <source>
        <dbReference type="Proteomes" id="UP001604336"/>
    </source>
</evidence>
<keyword evidence="4" id="KW-1185">Reference proteome</keyword>
<feature type="repeat" description="PPR" evidence="2">
    <location>
        <begin position="305"/>
        <end position="339"/>
    </location>
</feature>
<dbReference type="InterPro" id="IPR046960">
    <property type="entry name" value="PPR_At4g14850-like_plant"/>
</dbReference>
<protein>
    <submittedName>
        <fullName evidence="3">Pentatricopeptide repeat-containing protein</fullName>
    </submittedName>
</protein>
<dbReference type="SUPFAM" id="SSF48452">
    <property type="entry name" value="TPR-like"/>
    <property type="match status" value="2"/>
</dbReference>
<dbReference type="InterPro" id="IPR046848">
    <property type="entry name" value="E_motif"/>
</dbReference>
<sequence>MPTYRAIFKRFQSFPKSLTTQSVNLSTTLTKPSKSFMGIAENFKCSTTFSGNYISVFSDHLKNQRLHEARALFDKISSPNVRVSTKMISCYVENCRLEEALKLFDKMPVRDTVMWNLMIKGCVDCGNLEMGLRLFSKMPVKNVISWTTVMNGLLKFGRVEEAEGLFQEMPVRDIAAWNAMIHGYFDNGRLEEAFKLFEVMPDRNVISWTSMISGLDQHGRNNEALSIFQKMVVLGMKPTSSTFACVITACANVGGLCLGSQVHGHVMKLGYVFDMYVIASLITLYANCKQMNNSFKVFDEKLHVNVVIWTSLLTGYGVNSKHEDALQVFGDMIRMGVIPNQSSFTSALNSCCEMEAVDWGKEIHGAAIKLGLERDVYVGNTLVLLYTACGNISNGVSVFNEIAEKNIVSWNTIIVGCAQHGYGKGALTLFSQMVKARVDPDDITFTGLLNACSHSGMLREGICFFEYLCRCTDIETKLEHYACVVDVLCRNGKLDEAEELVKTMPIEANLSIWLALLNGCRMHSNLEMAERACKYILDIDPHCSAAYVLLSNMYASAGRWADVSRIRRNMKKSDSIKQPGCSWVTEKGAWLNSFIPGDKPHP</sequence>
<dbReference type="Gene3D" id="1.25.40.10">
    <property type="entry name" value="Tetratricopeptide repeat domain"/>
    <property type="match status" value="5"/>
</dbReference>
<gene>
    <name evidence="3" type="ORF">Adt_09360</name>
</gene>
<name>A0ABD1UH15_9LAMI</name>
<evidence type="ECO:0000256" key="1">
    <source>
        <dbReference type="ARBA" id="ARBA00022737"/>
    </source>
</evidence>
<feature type="repeat" description="PPR" evidence="2">
    <location>
        <begin position="111"/>
        <end position="145"/>
    </location>
</feature>
<comment type="caution">
    <text evidence="3">The sequence shown here is derived from an EMBL/GenBank/DDBJ whole genome shotgun (WGS) entry which is preliminary data.</text>
</comment>
<dbReference type="PROSITE" id="PS51375">
    <property type="entry name" value="PPR"/>
    <property type="match status" value="4"/>
</dbReference>
<dbReference type="Pfam" id="PF01535">
    <property type="entry name" value="PPR"/>
    <property type="match status" value="3"/>
</dbReference>
<dbReference type="PANTHER" id="PTHR47926">
    <property type="entry name" value="PENTATRICOPEPTIDE REPEAT-CONTAINING PROTEIN"/>
    <property type="match status" value="1"/>
</dbReference>
<proteinExistence type="predicted"/>
<evidence type="ECO:0000313" key="3">
    <source>
        <dbReference type="EMBL" id="KAL2524306.1"/>
    </source>
</evidence>
<feature type="repeat" description="PPR" evidence="2">
    <location>
        <begin position="406"/>
        <end position="440"/>
    </location>
</feature>
<accession>A0ABD1UH15</accession>
<dbReference type="InterPro" id="IPR002885">
    <property type="entry name" value="PPR_rpt"/>
</dbReference>